<evidence type="ECO:0000256" key="3">
    <source>
        <dbReference type="ARBA" id="ARBA00023172"/>
    </source>
</evidence>
<evidence type="ECO:0000313" key="6">
    <source>
        <dbReference type="Proteomes" id="UP001519295"/>
    </source>
</evidence>
<evidence type="ECO:0000256" key="2">
    <source>
        <dbReference type="ARBA" id="ARBA00023125"/>
    </source>
</evidence>
<dbReference type="Pfam" id="PF00589">
    <property type="entry name" value="Phage_integrase"/>
    <property type="match status" value="1"/>
</dbReference>
<evidence type="ECO:0000259" key="4">
    <source>
        <dbReference type="PROSITE" id="PS51898"/>
    </source>
</evidence>
<keyword evidence="6" id="KW-1185">Reference proteome</keyword>
<reference evidence="5 6" key="1">
    <citation type="submission" date="2021-03" db="EMBL/GenBank/DDBJ databases">
        <title>Sequencing the genomes of 1000 actinobacteria strains.</title>
        <authorList>
            <person name="Klenk H.-P."/>
        </authorList>
    </citation>
    <scope>NUCLEOTIDE SEQUENCE [LARGE SCALE GENOMIC DNA]</scope>
    <source>
        <strain evidence="5 6">DSM 45256</strain>
    </source>
</reference>
<dbReference type="InterPro" id="IPR050090">
    <property type="entry name" value="Tyrosine_recombinase_XerCD"/>
</dbReference>
<dbReference type="CDD" id="cd00397">
    <property type="entry name" value="DNA_BRE_C"/>
    <property type="match status" value="1"/>
</dbReference>
<gene>
    <name evidence="5" type="ORF">JOF36_005560</name>
</gene>
<evidence type="ECO:0000256" key="1">
    <source>
        <dbReference type="ARBA" id="ARBA00008857"/>
    </source>
</evidence>
<comment type="caution">
    <text evidence="5">The sequence shown here is derived from an EMBL/GenBank/DDBJ whole genome shotgun (WGS) entry which is preliminary data.</text>
</comment>
<keyword evidence="3" id="KW-0233">DNA recombination</keyword>
<dbReference type="InterPro" id="IPR011010">
    <property type="entry name" value="DNA_brk_join_enz"/>
</dbReference>
<dbReference type="PANTHER" id="PTHR30349">
    <property type="entry name" value="PHAGE INTEGRASE-RELATED"/>
    <property type="match status" value="1"/>
</dbReference>
<dbReference type="SUPFAM" id="SSF56349">
    <property type="entry name" value="DNA breaking-rejoining enzymes"/>
    <property type="match status" value="1"/>
</dbReference>
<accession>A0ABS4W2F8</accession>
<comment type="similarity">
    <text evidence="1">Belongs to the 'phage' integrase family.</text>
</comment>
<organism evidence="5 6">
    <name type="scientific">Pseudonocardia parietis</name>
    <dbReference type="NCBI Taxonomy" id="570936"/>
    <lineage>
        <taxon>Bacteria</taxon>
        <taxon>Bacillati</taxon>
        <taxon>Actinomycetota</taxon>
        <taxon>Actinomycetes</taxon>
        <taxon>Pseudonocardiales</taxon>
        <taxon>Pseudonocardiaceae</taxon>
        <taxon>Pseudonocardia</taxon>
    </lineage>
</organism>
<keyword evidence="2" id="KW-0238">DNA-binding</keyword>
<feature type="domain" description="Tyr recombinase" evidence="4">
    <location>
        <begin position="135"/>
        <end position="313"/>
    </location>
</feature>
<sequence length="313" mass="35066">MGLAVVRDLREMREPAGPEDIERFETDVVAGFVLARAAAGLSDSTIRTDVSHLDQVRTWFGRPLWDMQPSDADAYFGTVLREVPPGTRLARAQAVKTYFEFVELRHKVEIHNMTGRIVECPIDEMNRPRGRRPARLRIPPTVEQVGQLFTGWRGELATCRKFGPTARNYAAARLMSEVGLRINEVRHLDLTDIKWDLGRFGKIHVRHGKGARGSGPRERMVPLINNAGTTLRWFVEDVWGQLGDDPDRHGAPLFCSERKNADGTAARVGNEVLRAGLAEAAAGHLPGWSSRLTPHVLRHFCASQLYFSPAFRS</sequence>
<dbReference type="PROSITE" id="PS51898">
    <property type="entry name" value="TYR_RECOMBINASE"/>
    <property type="match status" value="1"/>
</dbReference>
<dbReference type="InterPro" id="IPR002104">
    <property type="entry name" value="Integrase_catalytic"/>
</dbReference>
<evidence type="ECO:0000313" key="5">
    <source>
        <dbReference type="EMBL" id="MBP2369864.1"/>
    </source>
</evidence>
<dbReference type="InterPro" id="IPR013762">
    <property type="entry name" value="Integrase-like_cat_sf"/>
</dbReference>
<dbReference type="PANTHER" id="PTHR30349:SF41">
    <property type="entry name" value="INTEGRASE_RECOMBINASE PROTEIN MJ0367-RELATED"/>
    <property type="match status" value="1"/>
</dbReference>
<dbReference type="Proteomes" id="UP001519295">
    <property type="component" value="Unassembled WGS sequence"/>
</dbReference>
<dbReference type="Gene3D" id="1.10.443.10">
    <property type="entry name" value="Intergrase catalytic core"/>
    <property type="match status" value="1"/>
</dbReference>
<dbReference type="EMBL" id="JAGINU010000001">
    <property type="protein sequence ID" value="MBP2369864.1"/>
    <property type="molecule type" value="Genomic_DNA"/>
</dbReference>
<dbReference type="RefSeq" id="WP_210032519.1">
    <property type="nucleotide sequence ID" value="NZ_JAGINU010000001.1"/>
</dbReference>
<name>A0ABS4W2F8_9PSEU</name>
<proteinExistence type="inferred from homology"/>
<protein>
    <submittedName>
        <fullName evidence="5">Integrase</fullName>
    </submittedName>
</protein>